<dbReference type="Gene3D" id="3.20.20.70">
    <property type="entry name" value="Aldolase class I"/>
    <property type="match status" value="1"/>
</dbReference>
<evidence type="ECO:0000259" key="12">
    <source>
        <dbReference type="Pfam" id="PF00793"/>
    </source>
</evidence>
<reference evidence="13" key="2">
    <citation type="journal article" date="2023" name="IMA Fungus">
        <title>Comparative genomic study of the Penicillium genus elucidates a diverse pangenome and 15 lateral gene transfer events.</title>
        <authorList>
            <person name="Petersen C."/>
            <person name="Sorensen T."/>
            <person name="Nielsen M.R."/>
            <person name="Sondergaard T.E."/>
            <person name="Sorensen J.L."/>
            <person name="Fitzpatrick D.A."/>
            <person name="Frisvad J.C."/>
            <person name="Nielsen K.L."/>
        </authorList>
    </citation>
    <scope>NUCLEOTIDE SEQUENCE</scope>
    <source>
        <strain evidence="13">IBT 3081</strain>
    </source>
</reference>
<sequence length="112" mass="12473">MAKNVTGQIASGKTAIIGVMIKSNPNEGNQKVPLQSAREFQPGISITNACLYWGTTVDVLQMLENAVHIDVLGRRPQLSSALEKTWFVSISRSQRLVPWIWCYLYALGYFGE</sequence>
<dbReference type="GO" id="GO:0009073">
    <property type="term" value="P:aromatic amino acid family biosynthetic process"/>
    <property type="evidence" value="ECO:0007669"/>
    <property type="project" value="UniProtKB-KW"/>
</dbReference>
<dbReference type="InterPro" id="IPR013785">
    <property type="entry name" value="Aldolase_TIM"/>
</dbReference>
<evidence type="ECO:0000256" key="4">
    <source>
        <dbReference type="ARBA" id="ARBA00012694"/>
    </source>
</evidence>
<evidence type="ECO:0000313" key="14">
    <source>
        <dbReference type="Proteomes" id="UP001147752"/>
    </source>
</evidence>
<comment type="similarity">
    <text evidence="3">Belongs to the class-I DAHP synthase family.</text>
</comment>
<evidence type="ECO:0000256" key="11">
    <source>
        <dbReference type="ARBA" id="ARBA00047508"/>
    </source>
</evidence>
<dbReference type="GeneID" id="81459021"/>
<dbReference type="Proteomes" id="UP001147752">
    <property type="component" value="Unassembled WGS sequence"/>
</dbReference>
<proteinExistence type="inferred from homology"/>
<evidence type="ECO:0000256" key="2">
    <source>
        <dbReference type="ARBA" id="ARBA00004688"/>
    </source>
</evidence>
<feature type="domain" description="DAHP synthetase I/KDSA" evidence="12">
    <location>
        <begin position="3"/>
        <end position="60"/>
    </location>
</feature>
<comment type="pathway">
    <text evidence="2">Metabolic intermediate biosynthesis; chorismate biosynthesis; chorismate from D-erythrose 4-phosphate and phosphoenolpyruvate: step 1/7.</text>
</comment>
<name>A0A9W9ST79_9EURO</name>
<dbReference type="GO" id="GO:0005737">
    <property type="term" value="C:cytoplasm"/>
    <property type="evidence" value="ECO:0007669"/>
    <property type="project" value="TreeGrafter"/>
</dbReference>
<accession>A0A9W9ST79</accession>
<dbReference type="OrthoDB" id="4699125at2759"/>
<evidence type="ECO:0000256" key="8">
    <source>
        <dbReference type="ARBA" id="ARBA00031111"/>
    </source>
</evidence>
<dbReference type="GO" id="GO:0003849">
    <property type="term" value="F:3-deoxy-7-phosphoheptulonate synthase activity"/>
    <property type="evidence" value="ECO:0007669"/>
    <property type="project" value="UniProtKB-EC"/>
</dbReference>
<dbReference type="EC" id="2.5.1.54" evidence="4"/>
<dbReference type="EMBL" id="JAPZBT010000001">
    <property type="protein sequence ID" value="KAJ5384197.1"/>
    <property type="molecule type" value="Genomic_DNA"/>
</dbReference>
<evidence type="ECO:0000256" key="1">
    <source>
        <dbReference type="ARBA" id="ARBA00003726"/>
    </source>
</evidence>
<reference evidence="13" key="1">
    <citation type="submission" date="2022-12" db="EMBL/GenBank/DDBJ databases">
        <authorList>
            <person name="Petersen C."/>
        </authorList>
    </citation>
    <scope>NUCLEOTIDE SEQUENCE</scope>
    <source>
        <strain evidence="13">IBT 3081</strain>
    </source>
</reference>
<evidence type="ECO:0000256" key="6">
    <source>
        <dbReference type="ARBA" id="ARBA00022679"/>
    </source>
</evidence>
<dbReference type="AlphaFoldDB" id="A0A9W9ST79"/>
<dbReference type="PANTHER" id="PTHR21225">
    <property type="entry name" value="PHOSPHO-2-DEHYDRO-3-DEOXYHEPTONATE ALDOLASE DAHP SYNTHETASE"/>
    <property type="match status" value="1"/>
</dbReference>
<evidence type="ECO:0000256" key="3">
    <source>
        <dbReference type="ARBA" id="ARBA00007985"/>
    </source>
</evidence>
<comment type="function">
    <text evidence="1">Stereospecific condensation of phosphoenolpyruvate (PEP) and D-erythrose-4-phosphate (E4P) giving rise to 3-deoxy-D-arabino-heptulosonate-7-phosphate (DAHP).</text>
</comment>
<evidence type="ECO:0000256" key="5">
    <source>
        <dbReference type="ARBA" id="ARBA00022605"/>
    </source>
</evidence>
<dbReference type="InterPro" id="IPR006219">
    <property type="entry name" value="DAHP_synth_1"/>
</dbReference>
<evidence type="ECO:0000313" key="13">
    <source>
        <dbReference type="EMBL" id="KAJ5384197.1"/>
    </source>
</evidence>
<gene>
    <name evidence="13" type="ORF">N7517_002108</name>
</gene>
<dbReference type="Pfam" id="PF00793">
    <property type="entry name" value="DAHP_synth_1"/>
    <property type="match status" value="1"/>
</dbReference>
<keyword evidence="6" id="KW-0808">Transferase</keyword>
<dbReference type="SUPFAM" id="SSF51569">
    <property type="entry name" value="Aldolase"/>
    <property type="match status" value="1"/>
</dbReference>
<evidence type="ECO:0000256" key="9">
    <source>
        <dbReference type="ARBA" id="ARBA00031349"/>
    </source>
</evidence>
<comment type="caution">
    <text evidence="13">The sequence shown here is derived from an EMBL/GenBank/DDBJ whole genome shotgun (WGS) entry which is preliminary data.</text>
</comment>
<dbReference type="RefSeq" id="XP_056583973.1">
    <property type="nucleotide sequence ID" value="XM_056719838.1"/>
</dbReference>
<dbReference type="PANTHER" id="PTHR21225:SF12">
    <property type="entry name" value="PHOSPHO-2-DEHYDRO-3-DEOXYHEPTONATE ALDOLASE, TYROSINE-INHIBITED"/>
    <property type="match status" value="1"/>
</dbReference>
<keyword evidence="5" id="KW-0028">Amino-acid biosynthesis</keyword>
<dbReference type="InterPro" id="IPR006218">
    <property type="entry name" value="DAHP1/KDSA"/>
</dbReference>
<organism evidence="13 14">
    <name type="scientific">Penicillium concentricum</name>
    <dbReference type="NCBI Taxonomy" id="293559"/>
    <lineage>
        <taxon>Eukaryota</taxon>
        <taxon>Fungi</taxon>
        <taxon>Dikarya</taxon>
        <taxon>Ascomycota</taxon>
        <taxon>Pezizomycotina</taxon>
        <taxon>Eurotiomycetes</taxon>
        <taxon>Eurotiomycetidae</taxon>
        <taxon>Eurotiales</taxon>
        <taxon>Aspergillaceae</taxon>
        <taxon>Penicillium</taxon>
    </lineage>
</organism>
<evidence type="ECO:0000256" key="10">
    <source>
        <dbReference type="ARBA" id="ARBA00032193"/>
    </source>
</evidence>
<evidence type="ECO:0000256" key="7">
    <source>
        <dbReference type="ARBA" id="ARBA00023141"/>
    </source>
</evidence>
<comment type="catalytic activity">
    <reaction evidence="11">
        <text>D-erythrose 4-phosphate + phosphoenolpyruvate + H2O = 7-phospho-2-dehydro-3-deoxy-D-arabino-heptonate + phosphate</text>
        <dbReference type="Rhea" id="RHEA:14717"/>
        <dbReference type="ChEBI" id="CHEBI:15377"/>
        <dbReference type="ChEBI" id="CHEBI:16897"/>
        <dbReference type="ChEBI" id="CHEBI:43474"/>
        <dbReference type="ChEBI" id="CHEBI:58394"/>
        <dbReference type="ChEBI" id="CHEBI:58702"/>
        <dbReference type="EC" id="2.5.1.54"/>
    </reaction>
</comment>
<protein>
    <recommendedName>
        <fullName evidence="4">3-deoxy-7-phosphoheptulonate synthase</fullName>
        <ecNumber evidence="4">2.5.1.54</ecNumber>
    </recommendedName>
    <alternativeName>
        <fullName evidence="10">3-deoxy-D-arabino-heptulosonate 7-phosphate synthase</fullName>
    </alternativeName>
    <alternativeName>
        <fullName evidence="9">DAHP synthase</fullName>
    </alternativeName>
    <alternativeName>
        <fullName evidence="8">Phospho-2-keto-3-deoxyheptonate aldolase</fullName>
    </alternativeName>
</protein>
<keyword evidence="7" id="KW-0057">Aromatic amino acid biosynthesis</keyword>
<dbReference type="GO" id="GO:0008652">
    <property type="term" value="P:amino acid biosynthetic process"/>
    <property type="evidence" value="ECO:0007669"/>
    <property type="project" value="UniProtKB-KW"/>
</dbReference>
<keyword evidence="14" id="KW-1185">Reference proteome</keyword>